<dbReference type="Pfam" id="PF01699">
    <property type="entry name" value="Na_Ca_ex"/>
    <property type="match status" value="2"/>
</dbReference>
<evidence type="ECO:0000256" key="4">
    <source>
        <dbReference type="ARBA" id="ARBA00022737"/>
    </source>
</evidence>
<organism evidence="11 12">
    <name type="scientific">Escallonia herrerae</name>
    <dbReference type="NCBI Taxonomy" id="1293975"/>
    <lineage>
        <taxon>Eukaryota</taxon>
        <taxon>Viridiplantae</taxon>
        <taxon>Streptophyta</taxon>
        <taxon>Embryophyta</taxon>
        <taxon>Tracheophyta</taxon>
        <taxon>Spermatophyta</taxon>
        <taxon>Magnoliopsida</taxon>
        <taxon>eudicotyledons</taxon>
        <taxon>Gunneridae</taxon>
        <taxon>Pentapetalae</taxon>
        <taxon>asterids</taxon>
        <taxon>campanulids</taxon>
        <taxon>Escalloniales</taxon>
        <taxon>Escalloniaceae</taxon>
        <taxon>Escallonia</taxon>
    </lineage>
</organism>
<dbReference type="Pfam" id="PF20430">
    <property type="entry name" value="Eplus_motif"/>
    <property type="match status" value="1"/>
</dbReference>
<sequence length="899" mass="100651">MRVQAKLISSTHPTLNLSHPTIEPFVWNTLIRGAYVQSKAPHSNESPLRIFLRMRFHRVEPDFYTFPFLLQSFNSPSQLQSGQDMYAKCGSIDRARWVFNNLGPNKDVMAWSAMITGLAMHGHGKECLELFSEMKNSGVRPNAVTLLGVLCACVHGGLVNEGKEYFTRMNREFGIVPSIQHYGCMVDLYGRTGLIKEAWDVVHSMPMEPDVLVWGALLSGSRMHGDIGTCEVALNKLIELEPTNSGAYVLLSNVYAKVGKWKDARNMRDLMEVNGVRKVPGCSFIEVDGFIHEFFVGDESHPETKEIYLMLEEILDRLNMKGYADDTKEVPLFLLKALAGIVVVIHVFTHVKYEVYDAYDTNLMCFELPKMVKSIDGVSSTCESYLIFRGETGLGDGLRTFLYVVVLAYCFLGLSAITARFFLSMENVVKQTRAVVEIDPQTNAETVRHVKVWNYTIADITLLAFGTSFPQISLATIDAIRNIGNLYAGGLGPGTLVGSAAFDLFPIHAVCVVVPKAGELKKISDLGVWLVELFWSFWAYVWLYIILEVWTPKVVTLLEACLTVLQFGLLLIHAYAQDKRWPYLSLPLARTERPEDWVPAEATPYKQDDKSYNEYPEIFQAGKEDSRNIVDIFSIHSRNGTGPVYQILPCTDATESSGRDVFKKLVFEGDHVISIWKQQFLDALTLEDTESRKLKNKYSRVAKIFWQSLLAPWMILFAFVPPYQIAHGWIAFILSLTFISGIAYIVTKVTDLISCVTGINAYVLAFTALASGTSWPDLVASKIAAERQTTADSAIANITCSNSVNIYVGIGIPWLINTTYNFIAYREPLRIQNSAGLSFSLLIFFSTSVGCIAVLVFRRLTLGAELGGPRLWAWLTSVYLMLLWIIFVVVSSLKVSGII</sequence>
<feature type="transmembrane region" description="Helical" evidence="9">
    <location>
        <begin position="330"/>
        <end position="349"/>
    </location>
</feature>
<dbReference type="InterPro" id="IPR044880">
    <property type="entry name" value="NCX_ion-bd_dom_sf"/>
</dbReference>
<name>A0AA89AXP9_9ASTE</name>
<accession>A0AA89AXP9</accession>
<dbReference type="PANTHER" id="PTHR11878:SF65">
    <property type="entry name" value="NA_CA-EXCHANGE PROTEIN, ISOFORM G"/>
    <property type="match status" value="1"/>
</dbReference>
<feature type="transmembrane region" description="Helical" evidence="9">
    <location>
        <begin position="701"/>
        <end position="720"/>
    </location>
</feature>
<evidence type="ECO:0000256" key="6">
    <source>
        <dbReference type="ARBA" id="ARBA00023065"/>
    </source>
</evidence>
<feature type="domain" description="Sodium/calcium exchanger membrane region" evidence="10">
    <location>
        <begin position="728"/>
        <end position="891"/>
    </location>
</feature>
<keyword evidence="4" id="KW-0677">Repeat</keyword>
<feature type="transmembrane region" description="Helical" evidence="9">
    <location>
        <begin position="726"/>
        <end position="745"/>
    </location>
</feature>
<dbReference type="Proteomes" id="UP001188597">
    <property type="component" value="Unassembled WGS sequence"/>
</dbReference>
<evidence type="ECO:0000256" key="3">
    <source>
        <dbReference type="ARBA" id="ARBA00022692"/>
    </source>
</evidence>
<evidence type="ECO:0000256" key="7">
    <source>
        <dbReference type="ARBA" id="ARBA00023136"/>
    </source>
</evidence>
<dbReference type="InterPro" id="IPR046848">
    <property type="entry name" value="E_motif"/>
</dbReference>
<dbReference type="InterPro" id="IPR046849">
    <property type="entry name" value="E2_motif"/>
</dbReference>
<feature type="transmembrane region" description="Helical" evidence="9">
    <location>
        <begin position="872"/>
        <end position="893"/>
    </location>
</feature>
<dbReference type="Pfam" id="PF20431">
    <property type="entry name" value="E_motif"/>
    <property type="match status" value="1"/>
</dbReference>
<evidence type="ECO:0000313" key="11">
    <source>
        <dbReference type="EMBL" id="KAK3021059.1"/>
    </source>
</evidence>
<comment type="caution">
    <text evidence="11">The sequence shown here is derived from an EMBL/GenBank/DDBJ whole genome shotgun (WGS) entry which is preliminary data.</text>
</comment>
<keyword evidence="2" id="KW-0813">Transport</keyword>
<dbReference type="Pfam" id="PF01535">
    <property type="entry name" value="PPR"/>
    <property type="match status" value="1"/>
</dbReference>
<feature type="transmembrane region" description="Helical" evidence="9">
    <location>
        <begin position="557"/>
        <end position="576"/>
    </location>
</feature>
<keyword evidence="12" id="KW-1185">Reference proteome</keyword>
<evidence type="ECO:0000256" key="8">
    <source>
        <dbReference type="PROSITE-ProRule" id="PRU00708"/>
    </source>
</evidence>
<dbReference type="GO" id="GO:0030001">
    <property type="term" value="P:metal ion transport"/>
    <property type="evidence" value="ECO:0007669"/>
    <property type="project" value="TreeGrafter"/>
</dbReference>
<evidence type="ECO:0000256" key="2">
    <source>
        <dbReference type="ARBA" id="ARBA00022448"/>
    </source>
</evidence>
<feature type="transmembrane region" description="Helical" evidence="9">
    <location>
        <begin position="401"/>
        <end position="423"/>
    </location>
</feature>
<dbReference type="FunFam" id="1.25.40.10:FF:000184">
    <property type="entry name" value="Pentatricopeptide repeat-containing protein, chloroplastic"/>
    <property type="match status" value="1"/>
</dbReference>
<keyword evidence="5 9" id="KW-1133">Transmembrane helix</keyword>
<evidence type="ECO:0000259" key="10">
    <source>
        <dbReference type="Pfam" id="PF01699"/>
    </source>
</evidence>
<feature type="transmembrane region" description="Helical" evidence="9">
    <location>
        <begin position="752"/>
        <end position="772"/>
    </location>
</feature>
<reference evidence="11" key="1">
    <citation type="submission" date="2022-12" db="EMBL/GenBank/DDBJ databases">
        <title>Draft genome assemblies for two species of Escallonia (Escalloniales).</title>
        <authorList>
            <person name="Chanderbali A."/>
            <person name="Dervinis C."/>
            <person name="Anghel I."/>
            <person name="Soltis D."/>
            <person name="Soltis P."/>
            <person name="Zapata F."/>
        </authorList>
    </citation>
    <scope>NUCLEOTIDE SEQUENCE</scope>
    <source>
        <strain evidence="11">UCBG64.0493</strain>
        <tissue evidence="11">Leaf</tissue>
    </source>
</reference>
<gene>
    <name evidence="11" type="ORF">RJ639_047306</name>
</gene>
<protein>
    <recommendedName>
        <fullName evidence="10">Sodium/calcium exchanger membrane region domain-containing protein</fullName>
    </recommendedName>
</protein>
<keyword evidence="3 9" id="KW-0812">Transmembrane</keyword>
<dbReference type="PROSITE" id="PS51375">
    <property type="entry name" value="PPR"/>
    <property type="match status" value="1"/>
</dbReference>
<feature type="domain" description="Sodium/calcium exchanger membrane region" evidence="10">
    <location>
        <begin position="403"/>
        <end position="575"/>
    </location>
</feature>
<dbReference type="Gene3D" id="1.25.40.10">
    <property type="entry name" value="Tetratricopeptide repeat domain"/>
    <property type="match status" value="2"/>
</dbReference>
<dbReference type="GO" id="GO:0055085">
    <property type="term" value="P:transmembrane transport"/>
    <property type="evidence" value="ECO:0007669"/>
    <property type="project" value="InterPro"/>
</dbReference>
<proteinExistence type="predicted"/>
<dbReference type="PANTHER" id="PTHR11878">
    <property type="entry name" value="SODIUM/CALCIUM EXCHANGER"/>
    <property type="match status" value="1"/>
</dbReference>
<dbReference type="InterPro" id="IPR002885">
    <property type="entry name" value="PPR_rpt"/>
</dbReference>
<evidence type="ECO:0000313" key="12">
    <source>
        <dbReference type="Proteomes" id="UP001188597"/>
    </source>
</evidence>
<comment type="subcellular location">
    <subcellularLocation>
        <location evidence="1">Endomembrane system</location>
        <topology evidence="1">Multi-pass membrane protein</topology>
    </subcellularLocation>
</comment>
<dbReference type="GO" id="GO:0012505">
    <property type="term" value="C:endomembrane system"/>
    <property type="evidence" value="ECO:0007669"/>
    <property type="project" value="UniProtKB-SubCell"/>
</dbReference>
<dbReference type="Gene3D" id="1.20.1420.30">
    <property type="entry name" value="NCX, central ion-binding region"/>
    <property type="match status" value="2"/>
</dbReference>
<keyword evidence="6" id="KW-0406">Ion transport</keyword>
<evidence type="ECO:0000256" key="9">
    <source>
        <dbReference type="SAM" id="Phobius"/>
    </source>
</evidence>
<dbReference type="Pfam" id="PF13041">
    <property type="entry name" value="PPR_2"/>
    <property type="match status" value="1"/>
</dbReference>
<dbReference type="NCBIfam" id="TIGR00756">
    <property type="entry name" value="PPR"/>
    <property type="match status" value="1"/>
</dbReference>
<dbReference type="InterPro" id="IPR051171">
    <property type="entry name" value="CaCA"/>
</dbReference>
<feature type="repeat" description="PPR" evidence="8">
    <location>
        <begin position="107"/>
        <end position="141"/>
    </location>
</feature>
<evidence type="ECO:0000256" key="1">
    <source>
        <dbReference type="ARBA" id="ARBA00004127"/>
    </source>
</evidence>
<dbReference type="EMBL" id="JAVXUP010000780">
    <property type="protein sequence ID" value="KAK3021059.1"/>
    <property type="molecule type" value="Genomic_DNA"/>
</dbReference>
<feature type="transmembrane region" description="Helical" evidence="9">
    <location>
        <begin position="837"/>
        <end position="860"/>
    </location>
</feature>
<feature type="transmembrane region" description="Helical" evidence="9">
    <location>
        <begin position="526"/>
        <end position="545"/>
    </location>
</feature>
<dbReference type="GO" id="GO:0016020">
    <property type="term" value="C:membrane"/>
    <property type="evidence" value="ECO:0007669"/>
    <property type="project" value="InterPro"/>
</dbReference>
<dbReference type="AlphaFoldDB" id="A0AA89AXP9"/>
<evidence type="ECO:0000256" key="5">
    <source>
        <dbReference type="ARBA" id="ARBA00022989"/>
    </source>
</evidence>
<keyword evidence="7 9" id="KW-0472">Membrane</keyword>
<dbReference type="InterPro" id="IPR011990">
    <property type="entry name" value="TPR-like_helical_dom_sf"/>
</dbReference>
<dbReference type="InterPro" id="IPR004837">
    <property type="entry name" value="NaCa_Exmemb"/>
</dbReference>